<evidence type="ECO:0000313" key="14">
    <source>
        <dbReference type="EMBL" id="VUX44967.1"/>
    </source>
</evidence>
<dbReference type="InterPro" id="IPR013556">
    <property type="entry name" value="Flag_M-ring_C"/>
</dbReference>
<sequence length="547" mass="58478">MANLRRLARALGAGRLAALAVVALGSLGFFAWLAVMISEPEYALLYGDLEMSDSSRIITHLEAKAVPYRLQGGGTAVLVPRDEVARTRVELAEQSIPGGGSLGYELFDANSALGTTSFVQNVNLVRALEGELARTIRSIGTVKNARVHLVMPRRELFSRDRQEPSASILLQMRGAARLEPAQVVAIQNLVASAVPGLSSDRISLVDNRGTLLSRRNDGDLDPATSGATNQERRLELQGQLARTIEQLLERVVGPNRVRAEVSVAMNFDRVNTTEERYDPDGQVVRSSRNVEQKGVNNEHDDVPPVTVANELPNAGGAAGSTTASTSSDTRNDETINYEISRKVINSVRQIGSIEKLSVAVLVDGNYVPDAANDTATYQPRSAEELEQLRALVRGAIGFDAQRGDTVDVVNMRFADVNGSAEIDTGLFFGLDKDDLFRIGKFAALSVLALLVLLLVVRPIVSRLLASVPVAGGTGQPQLVGAAGQPAALAGPAGSGPASLPPPGEDMVDLEQVEGRVKASSVKKLGDFVERHPEQALAILRTWLHAED</sequence>
<evidence type="ECO:0000259" key="13">
    <source>
        <dbReference type="Pfam" id="PF08345"/>
    </source>
</evidence>
<evidence type="ECO:0000256" key="4">
    <source>
        <dbReference type="ARBA" id="ARBA00022475"/>
    </source>
</evidence>
<dbReference type="InterPro" id="IPR006182">
    <property type="entry name" value="FliF_N_dom"/>
</dbReference>
<keyword evidence="8 9" id="KW-0975">Bacterial flagellum</keyword>
<keyword evidence="4" id="KW-1003">Cell membrane</keyword>
<evidence type="ECO:0000256" key="10">
    <source>
        <dbReference type="SAM" id="MobiDB-lite"/>
    </source>
</evidence>
<evidence type="ECO:0000256" key="9">
    <source>
        <dbReference type="PIRNR" id="PIRNR004862"/>
    </source>
</evidence>
<dbReference type="Gene3D" id="3.30.300.30">
    <property type="match status" value="1"/>
</dbReference>
<keyword evidence="5 11" id="KW-0812">Transmembrane</keyword>
<keyword evidence="14" id="KW-0969">Cilium</keyword>
<comment type="similarity">
    <text evidence="3 9">Belongs to the FliF family.</text>
</comment>
<feature type="compositionally biased region" description="Basic and acidic residues" evidence="10">
    <location>
        <begin position="288"/>
        <end position="302"/>
    </location>
</feature>
<keyword evidence="7 11" id="KW-0472">Membrane</keyword>
<comment type="function">
    <text evidence="9">The M ring may be actively involved in energy transduction.</text>
</comment>
<evidence type="ECO:0000256" key="3">
    <source>
        <dbReference type="ARBA" id="ARBA00007971"/>
    </source>
</evidence>
<reference evidence="14" key="1">
    <citation type="submission" date="2018-11" db="EMBL/GenBank/DDBJ databases">
        <authorList>
            <person name="Onetto C."/>
        </authorList>
    </citation>
    <scope>NUCLEOTIDE SEQUENCE [LARGE SCALE GENOMIC DNA]</scope>
</reference>
<proteinExistence type="inferred from homology"/>
<evidence type="ECO:0000256" key="6">
    <source>
        <dbReference type="ARBA" id="ARBA00022989"/>
    </source>
</evidence>
<dbReference type="GO" id="GO:0071973">
    <property type="term" value="P:bacterial-type flagellum-dependent cell motility"/>
    <property type="evidence" value="ECO:0007669"/>
    <property type="project" value="InterPro"/>
</dbReference>
<evidence type="ECO:0000256" key="2">
    <source>
        <dbReference type="ARBA" id="ARBA00004651"/>
    </source>
</evidence>
<keyword evidence="14" id="KW-0282">Flagellum</keyword>
<dbReference type="Proteomes" id="UP000326641">
    <property type="component" value="Unassembled WGS sequence"/>
</dbReference>
<dbReference type="GO" id="GO:0009431">
    <property type="term" value="C:bacterial-type flagellum basal body, MS ring"/>
    <property type="evidence" value="ECO:0007669"/>
    <property type="project" value="InterPro"/>
</dbReference>
<accession>A0A564WBR2</accession>
<dbReference type="AlphaFoldDB" id="A0A564WBR2"/>
<feature type="transmembrane region" description="Helical" evidence="11">
    <location>
        <begin position="12"/>
        <end position="35"/>
    </location>
</feature>
<evidence type="ECO:0000256" key="5">
    <source>
        <dbReference type="ARBA" id="ARBA00022692"/>
    </source>
</evidence>
<dbReference type="InterPro" id="IPR045851">
    <property type="entry name" value="AMP-bd_C_sf"/>
</dbReference>
<protein>
    <recommendedName>
        <fullName evidence="9">Flagellar M-ring protein</fullName>
    </recommendedName>
</protein>
<feature type="region of interest" description="Disordered" evidence="10">
    <location>
        <begin position="284"/>
        <end position="304"/>
    </location>
</feature>
<dbReference type="GO" id="GO:0005886">
    <property type="term" value="C:plasma membrane"/>
    <property type="evidence" value="ECO:0007669"/>
    <property type="project" value="UniProtKB-SubCell"/>
</dbReference>
<dbReference type="InterPro" id="IPR000067">
    <property type="entry name" value="FlgMring_FliF"/>
</dbReference>
<dbReference type="PANTHER" id="PTHR30046:SF0">
    <property type="entry name" value="FLAGELLAR M-RING PROTEIN"/>
    <property type="match status" value="1"/>
</dbReference>
<dbReference type="PIRSF" id="PIRSF004862">
    <property type="entry name" value="FliF"/>
    <property type="match status" value="1"/>
</dbReference>
<evidence type="ECO:0000313" key="15">
    <source>
        <dbReference type="Proteomes" id="UP000326641"/>
    </source>
</evidence>
<keyword evidence="14" id="KW-0966">Cell projection</keyword>
<name>A0A564WBR2_9PROT</name>
<comment type="caution">
    <text evidence="14">The sequence shown here is derived from an EMBL/GenBank/DDBJ whole genome shotgun (WGS) entry which is preliminary data.</text>
</comment>
<dbReference type="Pfam" id="PF08345">
    <property type="entry name" value="YscJ_FliF_C"/>
    <property type="match status" value="1"/>
</dbReference>
<feature type="domain" description="Flagellar M-ring C-terminal" evidence="13">
    <location>
        <begin position="248"/>
        <end position="413"/>
    </location>
</feature>
<evidence type="ECO:0000256" key="7">
    <source>
        <dbReference type="ARBA" id="ARBA00023136"/>
    </source>
</evidence>
<dbReference type="Pfam" id="PF01514">
    <property type="entry name" value="YscJ_FliF"/>
    <property type="match status" value="1"/>
</dbReference>
<comment type="subcellular location">
    <subcellularLocation>
        <location evidence="1 9">Bacterial flagellum basal body</location>
    </subcellularLocation>
    <subcellularLocation>
        <location evidence="2">Cell membrane</location>
        <topology evidence="2">Multi-pass membrane protein</topology>
    </subcellularLocation>
</comment>
<dbReference type="PANTHER" id="PTHR30046">
    <property type="entry name" value="FLAGELLAR M-RING PROTEIN"/>
    <property type="match status" value="1"/>
</dbReference>
<evidence type="ECO:0000256" key="11">
    <source>
        <dbReference type="SAM" id="Phobius"/>
    </source>
</evidence>
<evidence type="ECO:0000259" key="12">
    <source>
        <dbReference type="Pfam" id="PF01514"/>
    </source>
</evidence>
<dbReference type="InterPro" id="IPR043427">
    <property type="entry name" value="YscJ/FliF"/>
</dbReference>
<keyword evidence="6 11" id="KW-1133">Transmembrane helix</keyword>
<organism evidence="14 15">
    <name type="scientific">Candidatus Defluviicoccus seviourii</name>
    <dbReference type="NCBI Taxonomy" id="2565273"/>
    <lineage>
        <taxon>Bacteria</taxon>
        <taxon>Pseudomonadati</taxon>
        <taxon>Pseudomonadota</taxon>
        <taxon>Alphaproteobacteria</taxon>
        <taxon>Rhodospirillales</taxon>
        <taxon>Rhodospirillaceae</taxon>
        <taxon>Defluviicoccus</taxon>
    </lineage>
</organism>
<feature type="region of interest" description="Disordered" evidence="10">
    <location>
        <begin position="311"/>
        <end position="330"/>
    </location>
</feature>
<feature type="domain" description="Flagellar M-ring N-terminal" evidence="12">
    <location>
        <begin position="38"/>
        <end position="213"/>
    </location>
</feature>
<dbReference type="PRINTS" id="PR01009">
    <property type="entry name" value="FLGMRINGFLIF"/>
</dbReference>
<evidence type="ECO:0000256" key="8">
    <source>
        <dbReference type="ARBA" id="ARBA00023143"/>
    </source>
</evidence>
<dbReference type="EMBL" id="UXAT02000001">
    <property type="protein sequence ID" value="VUX44967.1"/>
    <property type="molecule type" value="Genomic_DNA"/>
</dbReference>
<keyword evidence="15" id="KW-1185">Reference proteome</keyword>
<evidence type="ECO:0000256" key="1">
    <source>
        <dbReference type="ARBA" id="ARBA00004117"/>
    </source>
</evidence>
<dbReference type="NCBIfam" id="TIGR00206">
    <property type="entry name" value="fliF"/>
    <property type="match status" value="1"/>
</dbReference>
<dbReference type="GO" id="GO:0003774">
    <property type="term" value="F:cytoskeletal motor activity"/>
    <property type="evidence" value="ECO:0007669"/>
    <property type="project" value="InterPro"/>
</dbReference>
<gene>
    <name evidence="14" type="ORF">DF3PA_10092</name>
</gene>